<dbReference type="InterPro" id="IPR001242">
    <property type="entry name" value="Condensation_dom"/>
</dbReference>
<dbReference type="EMBL" id="CP001699">
    <property type="protein sequence ID" value="ACU62626.1"/>
    <property type="molecule type" value="Genomic_DNA"/>
</dbReference>
<dbReference type="GO" id="GO:0005737">
    <property type="term" value="C:cytoplasm"/>
    <property type="evidence" value="ECO:0007669"/>
    <property type="project" value="TreeGrafter"/>
</dbReference>
<dbReference type="InterPro" id="IPR009081">
    <property type="entry name" value="PP-bd_ACP"/>
</dbReference>
<name>A0A979G8E8_CHIPD</name>
<dbReference type="CDD" id="cd05930">
    <property type="entry name" value="A_NRPS"/>
    <property type="match status" value="1"/>
</dbReference>
<dbReference type="OrthoDB" id="9778383at2"/>
<evidence type="ECO:0000313" key="6">
    <source>
        <dbReference type="Proteomes" id="UP000002215"/>
    </source>
</evidence>
<feature type="domain" description="Carrier" evidence="4">
    <location>
        <begin position="2668"/>
        <end position="2743"/>
    </location>
</feature>
<feature type="domain" description="Carrier" evidence="4">
    <location>
        <begin position="1613"/>
        <end position="1688"/>
    </location>
</feature>
<dbReference type="Proteomes" id="UP000002215">
    <property type="component" value="Chromosome"/>
</dbReference>
<dbReference type="InterPro" id="IPR000873">
    <property type="entry name" value="AMP-dep_synth/lig_dom"/>
</dbReference>
<evidence type="ECO:0000256" key="3">
    <source>
        <dbReference type="ARBA" id="ARBA00022553"/>
    </source>
</evidence>
<protein>
    <submittedName>
        <fullName evidence="5">Amino acid adenylation domain protein</fullName>
    </submittedName>
</protein>
<keyword evidence="3" id="KW-0597">Phosphoprotein</keyword>
<keyword evidence="2" id="KW-0596">Phosphopantetheine</keyword>
<dbReference type="SMART" id="SM00823">
    <property type="entry name" value="PKS_PP"/>
    <property type="match status" value="3"/>
</dbReference>
<dbReference type="GO" id="GO:0043041">
    <property type="term" value="P:amino acid activation for nonribosomal peptide biosynthetic process"/>
    <property type="evidence" value="ECO:0007669"/>
    <property type="project" value="TreeGrafter"/>
</dbReference>
<dbReference type="Pfam" id="PF00668">
    <property type="entry name" value="Condensation"/>
    <property type="match status" value="2"/>
</dbReference>
<evidence type="ECO:0000313" key="5">
    <source>
        <dbReference type="EMBL" id="ACU62626.1"/>
    </source>
</evidence>
<dbReference type="GO" id="GO:0003824">
    <property type="term" value="F:catalytic activity"/>
    <property type="evidence" value="ECO:0007669"/>
    <property type="project" value="InterPro"/>
</dbReference>
<dbReference type="InterPro" id="IPR042099">
    <property type="entry name" value="ANL_N_sf"/>
</dbReference>
<dbReference type="Pfam" id="PF13193">
    <property type="entry name" value="AMP-binding_C"/>
    <property type="match status" value="2"/>
</dbReference>
<dbReference type="InterPro" id="IPR006162">
    <property type="entry name" value="Ppantetheine_attach_site"/>
</dbReference>
<dbReference type="FunFam" id="3.40.50.980:FF:000001">
    <property type="entry name" value="Non-ribosomal peptide synthetase"/>
    <property type="match status" value="1"/>
</dbReference>
<dbReference type="InterPro" id="IPR045851">
    <property type="entry name" value="AMP-bd_C_sf"/>
</dbReference>
<dbReference type="SUPFAM" id="SSF47336">
    <property type="entry name" value="ACP-like"/>
    <property type="match status" value="3"/>
</dbReference>
<reference evidence="6" key="1">
    <citation type="submission" date="2009-08" db="EMBL/GenBank/DDBJ databases">
        <title>The complete genome of Chitinophaga pinensis DSM 2588.</title>
        <authorList>
            <consortium name="US DOE Joint Genome Institute (JGI-PGF)"/>
            <person name="Lucas S."/>
            <person name="Copeland A."/>
            <person name="Lapidus A."/>
            <person name="Glavina del Rio T."/>
            <person name="Dalin E."/>
            <person name="Tice H."/>
            <person name="Bruce D."/>
            <person name="Goodwin L."/>
            <person name="Pitluck S."/>
            <person name="Kyrpides N."/>
            <person name="Mavromatis K."/>
            <person name="Ivanova N."/>
            <person name="Mikhailova N."/>
            <person name="Sims D."/>
            <person name="Meinche L."/>
            <person name="Brettin T."/>
            <person name="Detter J.C."/>
            <person name="Han C."/>
            <person name="Larimer F."/>
            <person name="Land M."/>
            <person name="Hauser L."/>
            <person name="Markowitz V."/>
            <person name="Cheng J.-F."/>
            <person name="Hugenholtz P."/>
            <person name="Woyke T."/>
            <person name="Wu D."/>
            <person name="Spring S."/>
            <person name="Klenk H.-P."/>
            <person name="Eisen J.A."/>
        </authorList>
    </citation>
    <scope>NUCLEOTIDE SEQUENCE [LARGE SCALE GENOMIC DNA]</scope>
    <source>
        <strain evidence="6">ATCC 43595 / DSM 2588 / LMG 13176 / NBRC 15968 / NCIMB 11800 / UQM 2034</strain>
    </source>
</reference>
<proteinExistence type="predicted"/>
<dbReference type="PROSITE" id="PS00012">
    <property type="entry name" value="PHOSPHOPANTETHEINE"/>
    <property type="match status" value="2"/>
</dbReference>
<dbReference type="PANTHER" id="PTHR45527:SF1">
    <property type="entry name" value="FATTY ACID SYNTHASE"/>
    <property type="match status" value="1"/>
</dbReference>
<evidence type="ECO:0000259" key="4">
    <source>
        <dbReference type="PROSITE" id="PS50075"/>
    </source>
</evidence>
<gene>
    <name evidence="5" type="ordered locus">Cpin_5195</name>
</gene>
<evidence type="ECO:0000256" key="1">
    <source>
        <dbReference type="ARBA" id="ARBA00001957"/>
    </source>
</evidence>
<dbReference type="Gene3D" id="3.40.50.12780">
    <property type="entry name" value="N-terminal domain of ligase-like"/>
    <property type="match status" value="1"/>
</dbReference>
<dbReference type="Gene3D" id="3.30.559.10">
    <property type="entry name" value="Chloramphenicol acetyltransferase-like domain"/>
    <property type="match status" value="2"/>
</dbReference>
<dbReference type="Gene3D" id="3.40.50.980">
    <property type="match status" value="4"/>
</dbReference>
<comment type="cofactor">
    <cofactor evidence="1">
        <name>pantetheine 4'-phosphate</name>
        <dbReference type="ChEBI" id="CHEBI:47942"/>
    </cofactor>
</comment>
<dbReference type="Pfam" id="PF00501">
    <property type="entry name" value="AMP-binding"/>
    <property type="match status" value="3"/>
</dbReference>
<accession>A0A979G8E8</accession>
<dbReference type="Gene3D" id="3.30.300.30">
    <property type="match status" value="3"/>
</dbReference>
<sequence>MDLVAALTNAASKDKAGITFIRSSGVEEKITYRELYRNALALLSALRQKGVTSGDEVVIQSDDSRTLLTVFWACLLGKMIPVPLSTGVQSEQKTKVFSVWKFLSHPYLFCDPLQAERIRSAAEDDEWNEMSDRIILQSELKEETGEINIPSIQSADLAYVQFSSGSTGKPKGVCLTHANLRANVYDIIRSLEITDADTLLSWMPLTHDMGMIGFHLTGVVGNIDAVSIETAAFIRRPLLWMDKVTAHKATVLFTPNFGFHYFLSAIKGRADFAWDLSSVRIIVNGAESISRTLCIDFVEQLSQYGLRGNSIVSAYGLAEASVEVTAMPPGTPVNYYYLQRSSLNVGDRIIEQAEDADTGVCFVDVGYVVSSCMLRICDDAGNILPDQVVGHIEIKGDNVTAGYYNNPEETKKLFTDDHWLKTGDIGFMASGRLIVTGRRKNLIIIGGQNYYPQDIERVIADAGIGGYGKIAAASFTRDADTGEKLLVFLLYKGKPGEFEPLAEAVKKAVKAGIGLHVYEVVPVTQFPKTTSGKVQYFKLITSYLEKSIDNPRPPDADNTLLPAVVSVNKEDLEIGLLQRAASLLGIDRITAEMNLFESGMNSILVLQLCKEIEGWTGLELSTDTVFSYNNIRDLAMHISTVSPGRSIRTVSSYNDVHCVELSAEQKRIWSECKLYPASSAYNVPVAYQISGSFDVRIFEAAVRQLIEKYEILRTSFELVKDSPQRIVHPYNDGLFHVINIRDTMQNPDDARKTMAAFVNEPFLLEEPSQLKAKIVRLKENEYLLVLVVHHILIDGWSMSRLWETLCTTYNQLRNDLPAHVTDLPVLQFSSYVAWQRELMSSSYMEQQRQYWIKELAGFSSPVGLSGTESGIAAGNVLRTAGHRHLFNKQYFSQIRQLSVQYNTTPFTIVMALLNVLLHRYNNSKDIVLGFDVSGRISAEMDSMIGYMLNTLCLRTHIDGQQTLPQIISLTRQKVLEALNNQLYPFEALMSDIGNNRYQTPFFNLLVLYQNFLADDLKIGFEGCLIEREHISVNNGFTNVVVQFWEKGEQLEMVIEYNVSLYGMPEIARLATHLEGILDAIAIDEHVSIAAIDFLTAAEKKILWPAVPRIFDLLHLKRPVHTIFEQQAALAPAAVAVRAGDRILTYGELNKRANCLAHSIRQRINVQPDEKVGFLVSRDESIVVAMLAILKTGAAYVAIDPELPLNRCAYIASDSGMKCLLTDTANFERLTDCFQEQMLLNIADPAIYKNNRSNLPFESTMNSLAYVIYTSGSTGVPKGVMIEHETLANYVLYFSRYFDIRSSDIFIQQSSVSFDTCVEEIFPALCAQGGIVIAPGGGRDIDHLLSLICNHGATILSSTPLVLNEINYRADSRIATLRLVISGGDVLHPANIDRLFQNMAIYNTYGPSECTVCAAYKEITDIHEASLIGVPLFDYQIHILDDNLQPMPLGKLGEMYIEGGTARGYLNQPELTSQRFIASPFDSKKRLFRSGDIGRILDSGDIEFVGRNDFQVKVRGYRIELQEIEKVITAFHTVKAAAVVIGDKEELVACITVAKGYVDSALRLHLAEYLPVYMIPYRFDILESLPLTPTGKIDRKELITQISSTERLSPLYIEASEETDIMLAEIIRTVLELKRIGIDDNFFEFGCNSIRAALIAGNIFKETGFSVQLRDIFTCPTIRLLSARINQLSKSTYAEIFPVAASTHYELSPSQKRLWLLHRIDEHSYAYNEGLLYELLGGVEPATVSAAFDLIVKRHEVLRTNFAAHNGEPVQIIHQPGVEPLNFIYKEWTDTNIDVYDWLKGLAEEQFLLEQGPLYRIILVRISSKRHLLAVVMHHIITDDWSSRILMDEFKEIYGALKRGKTPHLSVPALQYKDYVNWVNKRTHQDNVQQQRFYWSSIYQDELPLLTIPYDFKRPVVKKTIGASVVRHLNPESARRLEHFCIRENVSLYMLLVSALSVLIARYSGRYDMVIGVPTSGRSHPDIERMMGFFVNVLPLRMSFSTEDRLCNLLNLTRQTLLDAYANQDYYFENFLDGVQAGRDLSRSSMFDVLLNLSEQDMMGATIDDVQLKRKERLVNGSKYDLEIYADRKVDGLSLTFQYDKHLFAEMTIERLIGHYINILDVFVNQPDISVGKLAFLSESERNQLLYDFNPIREISAAETTVDMFLRMVKQHAEKPAVTSSGKSFTYDYINVQSDLISSYLISQYEIKRGDRVALLLNRSERIVVSILAIWKAGATYVPVDIQLPTARVVDILEDACPVLVITDRLEFAITNDMLACEVFMYPCSDKMSSLVLMAGNDIKQVQPAAEIAYIIYTSGSTGKPKGVEVYHDSLVNLLLSVQKTPGVTDRDVVLSVSNYTFDISVNEFFVPLVSGAQLVLANREEVADIRMLKRLFEKVSPSYMQATPSFWSALIDSGWNGSDQLKAVTCGESLSENLRSLLVCRAGSLWNMYGPTETTIFSIGGVVTADDGIVTIGRPLRNTEVYILDSQHQLAPIGVYGELFIGGEGVAKGYFNQPVLTVQRFIDGPAETRGRLYATGDIGKWLPDGNIVLRGRNDNQVKVRGVRIEPEEIEHVFMGNVIVRAAVVIKHYGENGDDRLIAFVVYKLPVVTNREQILREYLRQHLPVYMIPDRFIEMEEFPLTPSGKTDRKQLDASLSLLEQPLASRQQIYPETDTEKLLFYAWEQLLGHSNFGVMDNFFDIGGHSLKANKLLNLIFSEIGIEVRLIDVFTRPTIRELALFIEQQEQNNYYYIELS</sequence>
<organism evidence="5 6">
    <name type="scientific">Chitinophaga pinensis (strain ATCC 43595 / DSM 2588 / LMG 13176 / NBRC 15968 / NCIMB 11800 / UQM 2034)</name>
    <dbReference type="NCBI Taxonomy" id="485918"/>
    <lineage>
        <taxon>Bacteria</taxon>
        <taxon>Pseudomonadati</taxon>
        <taxon>Bacteroidota</taxon>
        <taxon>Chitinophagia</taxon>
        <taxon>Chitinophagales</taxon>
        <taxon>Chitinophagaceae</taxon>
        <taxon>Chitinophaga</taxon>
    </lineage>
</organism>
<dbReference type="KEGG" id="cpi:Cpin_5195"/>
<dbReference type="SUPFAM" id="SSF56801">
    <property type="entry name" value="Acetyl-CoA synthetase-like"/>
    <property type="match status" value="3"/>
</dbReference>
<dbReference type="NCBIfam" id="NF003417">
    <property type="entry name" value="PRK04813.1"/>
    <property type="match status" value="3"/>
</dbReference>
<dbReference type="RefSeq" id="WP_012792794.1">
    <property type="nucleotide sequence ID" value="NC_013132.1"/>
</dbReference>
<dbReference type="InterPro" id="IPR010071">
    <property type="entry name" value="AA_adenyl_dom"/>
</dbReference>
<dbReference type="InterPro" id="IPR023213">
    <property type="entry name" value="CAT-like_dom_sf"/>
</dbReference>
<dbReference type="InterPro" id="IPR036736">
    <property type="entry name" value="ACP-like_sf"/>
</dbReference>
<dbReference type="Gene3D" id="3.30.559.30">
    <property type="entry name" value="Nonribosomal peptide synthetase, condensation domain"/>
    <property type="match status" value="2"/>
</dbReference>
<dbReference type="Gene3D" id="2.30.38.10">
    <property type="entry name" value="Luciferase, Domain 3"/>
    <property type="match status" value="2"/>
</dbReference>
<dbReference type="PROSITE" id="PS00455">
    <property type="entry name" value="AMP_BINDING"/>
    <property type="match status" value="3"/>
</dbReference>
<dbReference type="Gene3D" id="1.10.1200.10">
    <property type="entry name" value="ACP-like"/>
    <property type="match status" value="3"/>
</dbReference>
<dbReference type="GO" id="GO:0031177">
    <property type="term" value="F:phosphopantetheine binding"/>
    <property type="evidence" value="ECO:0007669"/>
    <property type="project" value="InterPro"/>
</dbReference>
<dbReference type="PROSITE" id="PS50075">
    <property type="entry name" value="CARRIER"/>
    <property type="match status" value="3"/>
</dbReference>
<evidence type="ECO:0000256" key="2">
    <source>
        <dbReference type="ARBA" id="ARBA00022450"/>
    </source>
</evidence>
<reference evidence="5 6" key="2">
    <citation type="journal article" date="2010" name="Stand. Genomic Sci.">
        <title>Complete genome sequence of Chitinophaga pinensis type strain (UQM 2034).</title>
        <authorList>
            <person name="Glavina Del Rio T."/>
            <person name="Abt B."/>
            <person name="Spring S."/>
            <person name="Lapidus A."/>
            <person name="Nolan M."/>
            <person name="Tice H."/>
            <person name="Copeland A."/>
            <person name="Cheng J.F."/>
            <person name="Chen F."/>
            <person name="Bruce D."/>
            <person name="Goodwin L."/>
            <person name="Pitluck S."/>
            <person name="Ivanova N."/>
            <person name="Mavromatis K."/>
            <person name="Mikhailova N."/>
            <person name="Pati A."/>
            <person name="Chen A."/>
            <person name="Palaniappan K."/>
            <person name="Land M."/>
            <person name="Hauser L."/>
            <person name="Chang Y.J."/>
            <person name="Jeffries C.D."/>
            <person name="Chain P."/>
            <person name="Saunders E."/>
            <person name="Detter J.C."/>
            <person name="Brettin T."/>
            <person name="Rohde M."/>
            <person name="Goker M."/>
            <person name="Bristow J."/>
            <person name="Eisen J.A."/>
            <person name="Markowitz V."/>
            <person name="Hugenholtz P."/>
            <person name="Kyrpides N.C."/>
            <person name="Klenk H.P."/>
            <person name="Lucas S."/>
        </authorList>
    </citation>
    <scope>NUCLEOTIDE SEQUENCE [LARGE SCALE GENOMIC DNA]</scope>
    <source>
        <strain evidence="6">ATCC 43595 / DSM 2588 / LMG 13176 / NBRC 15968 / NCIMB 11800 / UQM 2034</strain>
    </source>
</reference>
<dbReference type="FunFam" id="3.30.300.30:FF:000015">
    <property type="entry name" value="Nonribosomal peptide synthase SidD"/>
    <property type="match status" value="1"/>
</dbReference>
<dbReference type="InterPro" id="IPR020806">
    <property type="entry name" value="PKS_PP-bd"/>
</dbReference>
<dbReference type="InterPro" id="IPR020845">
    <property type="entry name" value="AMP-binding_CS"/>
</dbReference>
<dbReference type="PANTHER" id="PTHR45527">
    <property type="entry name" value="NONRIBOSOMAL PEPTIDE SYNTHETASE"/>
    <property type="match status" value="1"/>
</dbReference>
<dbReference type="NCBIfam" id="TIGR01733">
    <property type="entry name" value="AA-adenyl-dom"/>
    <property type="match status" value="2"/>
</dbReference>
<dbReference type="InterPro" id="IPR025110">
    <property type="entry name" value="AMP-bd_C"/>
</dbReference>
<dbReference type="GO" id="GO:0044550">
    <property type="term" value="P:secondary metabolite biosynthetic process"/>
    <property type="evidence" value="ECO:0007669"/>
    <property type="project" value="TreeGrafter"/>
</dbReference>
<dbReference type="Pfam" id="PF00550">
    <property type="entry name" value="PP-binding"/>
    <property type="match status" value="3"/>
</dbReference>
<dbReference type="CDD" id="cd19531">
    <property type="entry name" value="LCL_NRPS-like"/>
    <property type="match status" value="1"/>
</dbReference>
<feature type="domain" description="Carrier" evidence="4">
    <location>
        <begin position="567"/>
        <end position="642"/>
    </location>
</feature>
<dbReference type="SUPFAM" id="SSF52777">
    <property type="entry name" value="CoA-dependent acyltransferases"/>
    <property type="match status" value="4"/>
</dbReference>